<organism evidence="2 3">
    <name type="scientific">Batillaria attramentaria</name>
    <dbReference type="NCBI Taxonomy" id="370345"/>
    <lineage>
        <taxon>Eukaryota</taxon>
        <taxon>Metazoa</taxon>
        <taxon>Spiralia</taxon>
        <taxon>Lophotrochozoa</taxon>
        <taxon>Mollusca</taxon>
        <taxon>Gastropoda</taxon>
        <taxon>Caenogastropoda</taxon>
        <taxon>Sorbeoconcha</taxon>
        <taxon>Cerithioidea</taxon>
        <taxon>Batillariidae</taxon>
        <taxon>Batillaria</taxon>
    </lineage>
</organism>
<gene>
    <name evidence="2" type="ORF">BaRGS_00006206</name>
</gene>
<comment type="caution">
    <text evidence="2">The sequence shown here is derived from an EMBL/GenBank/DDBJ whole genome shotgun (WGS) entry which is preliminary data.</text>
</comment>
<feature type="signal peptide" evidence="1">
    <location>
        <begin position="1"/>
        <end position="27"/>
    </location>
</feature>
<evidence type="ECO:0000313" key="3">
    <source>
        <dbReference type="Proteomes" id="UP001519460"/>
    </source>
</evidence>
<dbReference type="Proteomes" id="UP001519460">
    <property type="component" value="Unassembled WGS sequence"/>
</dbReference>
<dbReference type="EMBL" id="JACVVK020000025">
    <property type="protein sequence ID" value="KAK7502631.1"/>
    <property type="molecule type" value="Genomic_DNA"/>
</dbReference>
<feature type="chain" id="PRO_5044790552" evidence="1">
    <location>
        <begin position="28"/>
        <end position="81"/>
    </location>
</feature>
<keyword evidence="1" id="KW-0732">Signal</keyword>
<reference evidence="2 3" key="1">
    <citation type="journal article" date="2023" name="Sci. Data">
        <title>Genome assembly of the Korean intertidal mud-creeper Batillaria attramentaria.</title>
        <authorList>
            <person name="Patra A.K."/>
            <person name="Ho P.T."/>
            <person name="Jun S."/>
            <person name="Lee S.J."/>
            <person name="Kim Y."/>
            <person name="Won Y.J."/>
        </authorList>
    </citation>
    <scope>NUCLEOTIDE SEQUENCE [LARGE SCALE GENOMIC DNA]</scope>
    <source>
        <strain evidence="2">Wonlab-2016</strain>
    </source>
</reference>
<proteinExistence type="predicted"/>
<evidence type="ECO:0000256" key="1">
    <source>
        <dbReference type="SAM" id="SignalP"/>
    </source>
</evidence>
<evidence type="ECO:0000313" key="2">
    <source>
        <dbReference type="EMBL" id="KAK7502631.1"/>
    </source>
</evidence>
<keyword evidence="3" id="KW-1185">Reference proteome</keyword>
<sequence>MLLKNQIELFNDVLLLVVFELAASLDAKDPPLPVELFEEIVISDLTQSPAVQLVLPNIALRWIVVYDQQHLRCAKKEKNNG</sequence>
<dbReference type="AlphaFoldDB" id="A0ABD0LT19"/>
<protein>
    <submittedName>
        <fullName evidence="2">Uncharacterized protein</fullName>
    </submittedName>
</protein>
<name>A0ABD0LT19_9CAEN</name>
<accession>A0ABD0LT19</accession>